<protein>
    <recommendedName>
        <fullName evidence="3">EcsC protein family protein</fullName>
    </recommendedName>
</protein>
<sequence length="259" mass="27410">MGGGDGERGADQLGATIAALTADEIEPATRRQLLGRLVDQARARGVRDLFKPRAALRWMVETVAEIAPHVPIRDLATLRRHFPDLDGEELADRLVRNAARATAGVGAAGGGASAVQWTVAPALLSAPILLAAETVAVVAIELKLTGELHEVYRTPLPAGGTQRTVALVQAWANQRGVNPMMPGVGVGAVLGTAARRELRETLLKRFGRNMTTLGPFLTGAAVASYLNRRATRTLAEQLRADLRRQRRALPGAPPALPGA</sequence>
<name>A0ABQ4JF81_9ACTN</name>
<dbReference type="EMBL" id="BOPC01000058">
    <property type="protein sequence ID" value="GIJ28913.1"/>
    <property type="molecule type" value="Genomic_DNA"/>
</dbReference>
<dbReference type="Proteomes" id="UP000653076">
    <property type="component" value="Unassembled WGS sequence"/>
</dbReference>
<proteinExistence type="predicted"/>
<keyword evidence="2" id="KW-1185">Reference proteome</keyword>
<evidence type="ECO:0000313" key="2">
    <source>
        <dbReference type="Proteomes" id="UP000653076"/>
    </source>
</evidence>
<organism evidence="1 2">
    <name type="scientific">Micromonospora qiuiae</name>
    <dbReference type="NCBI Taxonomy" id="502268"/>
    <lineage>
        <taxon>Bacteria</taxon>
        <taxon>Bacillati</taxon>
        <taxon>Actinomycetota</taxon>
        <taxon>Actinomycetes</taxon>
        <taxon>Micromonosporales</taxon>
        <taxon>Micromonosporaceae</taxon>
        <taxon>Micromonospora</taxon>
    </lineage>
</organism>
<reference evidence="1 2" key="1">
    <citation type="submission" date="2021-01" db="EMBL/GenBank/DDBJ databases">
        <title>Whole genome shotgun sequence of Verrucosispora qiuiae NBRC 106684.</title>
        <authorList>
            <person name="Komaki H."/>
            <person name="Tamura T."/>
        </authorList>
    </citation>
    <scope>NUCLEOTIDE SEQUENCE [LARGE SCALE GENOMIC DNA]</scope>
    <source>
        <strain evidence="1 2">NBRC 106684</strain>
    </source>
</reference>
<evidence type="ECO:0008006" key="3">
    <source>
        <dbReference type="Google" id="ProtNLM"/>
    </source>
</evidence>
<gene>
    <name evidence="1" type="ORF">Vqi01_40750</name>
</gene>
<comment type="caution">
    <text evidence="1">The sequence shown here is derived from an EMBL/GenBank/DDBJ whole genome shotgun (WGS) entry which is preliminary data.</text>
</comment>
<accession>A0ABQ4JF81</accession>
<evidence type="ECO:0000313" key="1">
    <source>
        <dbReference type="EMBL" id="GIJ28913.1"/>
    </source>
</evidence>